<feature type="transmembrane region" description="Helical" evidence="9">
    <location>
        <begin position="375"/>
        <end position="393"/>
    </location>
</feature>
<evidence type="ECO:0000256" key="1">
    <source>
        <dbReference type="ARBA" id="ARBA00004651"/>
    </source>
</evidence>
<evidence type="ECO:0000256" key="4">
    <source>
        <dbReference type="ARBA" id="ARBA00022475"/>
    </source>
</evidence>
<feature type="transmembrane region" description="Helical" evidence="9">
    <location>
        <begin position="94"/>
        <end position="114"/>
    </location>
</feature>
<feature type="transmembrane region" description="Helical" evidence="9">
    <location>
        <begin position="154"/>
        <end position="175"/>
    </location>
</feature>
<dbReference type="InterPro" id="IPR004638">
    <property type="entry name" value="EmrB-like"/>
</dbReference>
<dbReference type="Pfam" id="PF07690">
    <property type="entry name" value="MFS_1"/>
    <property type="match status" value="1"/>
</dbReference>
<keyword evidence="4" id="KW-1003">Cell membrane</keyword>
<sequence length="531" mass="56300">MAGHEKVRTEAVSGLPGGEGSHEGSWLIAVLVALIGAFMAILDSSIVNVALPTMMRVFNTDTATIEWVVTIYMLALGVVVPLSGWLGDKLGFKLLYILSLGVFTLGSLLCTISWNVDSMIAARVIQALGGGMIMPTTMSIIYRLVPREKQGSAMGLFGMAMIVAPAIGPTLGGYLVEYVDWRWIFTINLPVGLLGVILSWFYLPAFPSREAGRLDIGGAVTAAVGLFCLLLALSKGGDWGWSSEAIVLLFYTSAVSLGLFVYLELTQENPLLDLRVFRYLTFTLGNVIVIVTSIGLFAGVFYISFFLQVARGLGAMETGLITMPGALASGLVMPLTGWLYDRLGPRPLAVAGMLWLGWTTYIFHNIDVITPTSTLYLWVILRGLGMSLAMMPAQTAALSVVPAELVGRASAITNIINRVSSSFGIAVLTTVLNNRAAMHAAHLANGVTASSLAAGEFFRKAGLLLGGGSTAGDQARTLAAAYLQGIIARTAFVRAIDDVFIIAALIVLVGLLPAFFLQKGSGAARATFGSE</sequence>
<comment type="caution">
    <text evidence="11">The sequence shown here is derived from an EMBL/GenBank/DDBJ whole genome shotgun (WGS) entry which is preliminary data.</text>
</comment>
<name>A0A9X7J0J9_9FIRM</name>
<feature type="transmembrane region" description="Helical" evidence="9">
    <location>
        <begin position="277"/>
        <end position="307"/>
    </location>
</feature>
<organism evidence="11 12">
    <name type="scientific">Neomoorella stamsii</name>
    <dbReference type="NCBI Taxonomy" id="1266720"/>
    <lineage>
        <taxon>Bacteria</taxon>
        <taxon>Bacillati</taxon>
        <taxon>Bacillota</taxon>
        <taxon>Clostridia</taxon>
        <taxon>Neomoorellales</taxon>
        <taxon>Neomoorellaceae</taxon>
        <taxon>Neomoorella</taxon>
    </lineage>
</organism>
<keyword evidence="6 9" id="KW-1133">Transmembrane helix</keyword>
<keyword evidence="7 9" id="KW-0472">Membrane</keyword>
<comment type="subcellular location">
    <subcellularLocation>
        <location evidence="1">Cell membrane</location>
        <topology evidence="1">Multi-pass membrane protein</topology>
    </subcellularLocation>
</comment>
<feature type="transmembrane region" description="Helical" evidence="9">
    <location>
        <begin position="67"/>
        <end position="87"/>
    </location>
</feature>
<feature type="transmembrane region" description="Helical" evidence="9">
    <location>
        <begin position="120"/>
        <end position="142"/>
    </location>
</feature>
<keyword evidence="3" id="KW-0813">Transport</keyword>
<evidence type="ECO:0000256" key="5">
    <source>
        <dbReference type="ARBA" id="ARBA00022692"/>
    </source>
</evidence>
<dbReference type="AlphaFoldDB" id="A0A9X7J0J9"/>
<dbReference type="PANTHER" id="PTHR42718:SF9">
    <property type="entry name" value="MAJOR FACILITATOR SUPERFAMILY MULTIDRUG TRANSPORTER MFSC"/>
    <property type="match status" value="1"/>
</dbReference>
<reference evidence="11 12" key="1">
    <citation type="submission" date="2018-03" db="EMBL/GenBank/DDBJ databases">
        <title>Genome sequence of Moorella stamsii DSM 26217.</title>
        <authorList>
            <person name="Poehlein A."/>
            <person name="Daniel R."/>
        </authorList>
    </citation>
    <scope>NUCLEOTIDE SEQUENCE [LARGE SCALE GENOMIC DNA]</scope>
    <source>
        <strain evidence="12">DSM 26217</strain>
    </source>
</reference>
<keyword evidence="12" id="KW-1185">Reference proteome</keyword>
<evidence type="ECO:0000256" key="8">
    <source>
        <dbReference type="SAM" id="MobiDB-lite"/>
    </source>
</evidence>
<evidence type="ECO:0000256" key="3">
    <source>
        <dbReference type="ARBA" id="ARBA00022448"/>
    </source>
</evidence>
<dbReference type="InterPro" id="IPR011701">
    <property type="entry name" value="MFS"/>
</dbReference>
<dbReference type="PROSITE" id="PS50850">
    <property type="entry name" value="MFS"/>
    <property type="match status" value="1"/>
</dbReference>
<dbReference type="Proteomes" id="UP000239430">
    <property type="component" value="Unassembled WGS sequence"/>
</dbReference>
<accession>A0A9X7J0J9</accession>
<evidence type="ECO:0000256" key="6">
    <source>
        <dbReference type="ARBA" id="ARBA00022989"/>
    </source>
</evidence>
<dbReference type="Gene3D" id="1.20.1250.20">
    <property type="entry name" value="MFS general substrate transporter like domains"/>
    <property type="match status" value="1"/>
</dbReference>
<dbReference type="PANTHER" id="PTHR42718">
    <property type="entry name" value="MAJOR FACILITATOR SUPERFAMILY MULTIDRUG TRANSPORTER MFSC"/>
    <property type="match status" value="1"/>
</dbReference>
<feature type="transmembrane region" description="Helical" evidence="9">
    <location>
        <begin position="26"/>
        <end position="47"/>
    </location>
</feature>
<dbReference type="NCBIfam" id="TIGR00711">
    <property type="entry name" value="efflux_EmrB"/>
    <property type="match status" value="1"/>
</dbReference>
<feature type="domain" description="Major facilitator superfamily (MFS) profile" evidence="10">
    <location>
        <begin position="29"/>
        <end position="522"/>
    </location>
</feature>
<dbReference type="RefSeq" id="WP_054937525.1">
    <property type="nucleotide sequence ID" value="NZ_PVXL01000067.1"/>
</dbReference>
<feature type="transmembrane region" description="Helical" evidence="9">
    <location>
        <begin position="319"/>
        <end position="340"/>
    </location>
</feature>
<keyword evidence="5 9" id="KW-0812">Transmembrane</keyword>
<evidence type="ECO:0000259" key="10">
    <source>
        <dbReference type="PROSITE" id="PS50850"/>
    </source>
</evidence>
<dbReference type="InterPro" id="IPR020846">
    <property type="entry name" value="MFS_dom"/>
</dbReference>
<protein>
    <submittedName>
        <fullName evidence="11">Multidrug export protein EmrB</fullName>
    </submittedName>
</protein>
<dbReference type="PRINTS" id="PR01036">
    <property type="entry name" value="TCRTETB"/>
</dbReference>
<gene>
    <name evidence="11" type="primary">emrB</name>
    <name evidence="11" type="ORF">MOST_28470</name>
</gene>
<dbReference type="EMBL" id="PVXL01000067">
    <property type="protein sequence ID" value="PRR69970.1"/>
    <property type="molecule type" value="Genomic_DNA"/>
</dbReference>
<evidence type="ECO:0000256" key="2">
    <source>
        <dbReference type="ARBA" id="ARBA00008537"/>
    </source>
</evidence>
<evidence type="ECO:0000256" key="9">
    <source>
        <dbReference type="SAM" id="Phobius"/>
    </source>
</evidence>
<feature type="transmembrane region" description="Helical" evidence="9">
    <location>
        <begin position="181"/>
        <end position="202"/>
    </location>
</feature>
<feature type="region of interest" description="Disordered" evidence="8">
    <location>
        <begin position="1"/>
        <end position="22"/>
    </location>
</feature>
<proteinExistence type="inferred from homology"/>
<dbReference type="CDD" id="cd17503">
    <property type="entry name" value="MFS_LmrB_MDR_like"/>
    <property type="match status" value="1"/>
</dbReference>
<evidence type="ECO:0000313" key="12">
    <source>
        <dbReference type="Proteomes" id="UP000239430"/>
    </source>
</evidence>
<dbReference type="InterPro" id="IPR036259">
    <property type="entry name" value="MFS_trans_sf"/>
</dbReference>
<feature type="transmembrane region" description="Helical" evidence="9">
    <location>
        <begin position="347"/>
        <end position="363"/>
    </location>
</feature>
<evidence type="ECO:0000256" key="7">
    <source>
        <dbReference type="ARBA" id="ARBA00023136"/>
    </source>
</evidence>
<dbReference type="SUPFAM" id="SSF103473">
    <property type="entry name" value="MFS general substrate transporter"/>
    <property type="match status" value="1"/>
</dbReference>
<dbReference type="Gene3D" id="1.20.1720.10">
    <property type="entry name" value="Multidrug resistance protein D"/>
    <property type="match status" value="1"/>
</dbReference>
<dbReference type="GO" id="GO:0022857">
    <property type="term" value="F:transmembrane transporter activity"/>
    <property type="evidence" value="ECO:0007669"/>
    <property type="project" value="InterPro"/>
</dbReference>
<feature type="transmembrane region" description="Helical" evidence="9">
    <location>
        <begin position="499"/>
        <end position="517"/>
    </location>
</feature>
<feature type="transmembrane region" description="Helical" evidence="9">
    <location>
        <begin position="214"/>
        <end position="233"/>
    </location>
</feature>
<comment type="similarity">
    <text evidence="2">Belongs to the major facilitator superfamily. EmrB family.</text>
</comment>
<evidence type="ECO:0000313" key="11">
    <source>
        <dbReference type="EMBL" id="PRR69970.1"/>
    </source>
</evidence>
<dbReference type="GO" id="GO:0005886">
    <property type="term" value="C:plasma membrane"/>
    <property type="evidence" value="ECO:0007669"/>
    <property type="project" value="UniProtKB-SubCell"/>
</dbReference>
<feature type="transmembrane region" description="Helical" evidence="9">
    <location>
        <begin position="245"/>
        <end position="265"/>
    </location>
</feature>